<dbReference type="Proteomes" id="UP001266305">
    <property type="component" value="Unassembled WGS sequence"/>
</dbReference>
<keyword evidence="2" id="KW-1185">Reference proteome</keyword>
<evidence type="ECO:0000313" key="1">
    <source>
        <dbReference type="EMBL" id="KAK2103862.1"/>
    </source>
</evidence>
<comment type="caution">
    <text evidence="1">The sequence shown here is derived from an EMBL/GenBank/DDBJ whole genome shotgun (WGS) entry which is preliminary data.</text>
</comment>
<gene>
    <name evidence="1" type="ORF">P7K49_017718</name>
</gene>
<name>A0ABQ9V3A5_SAGOE</name>
<reference evidence="1 2" key="1">
    <citation type="submission" date="2023-05" db="EMBL/GenBank/DDBJ databases">
        <title>B98-5 Cell Line De Novo Hybrid Assembly: An Optical Mapping Approach.</title>
        <authorList>
            <person name="Kananen K."/>
            <person name="Auerbach J.A."/>
            <person name="Kautto E."/>
            <person name="Blachly J.S."/>
        </authorList>
    </citation>
    <scope>NUCLEOTIDE SEQUENCE [LARGE SCALE GENOMIC DNA]</scope>
    <source>
        <strain evidence="1">B95-8</strain>
        <tissue evidence="1">Cell line</tissue>
    </source>
</reference>
<proteinExistence type="predicted"/>
<accession>A0ABQ9V3A5</accession>
<dbReference type="EMBL" id="JASSZA010000008">
    <property type="protein sequence ID" value="KAK2103862.1"/>
    <property type="molecule type" value="Genomic_DNA"/>
</dbReference>
<organism evidence="1 2">
    <name type="scientific">Saguinus oedipus</name>
    <name type="common">Cotton-top tamarin</name>
    <name type="synonym">Oedipomidas oedipus</name>
    <dbReference type="NCBI Taxonomy" id="9490"/>
    <lineage>
        <taxon>Eukaryota</taxon>
        <taxon>Metazoa</taxon>
        <taxon>Chordata</taxon>
        <taxon>Craniata</taxon>
        <taxon>Vertebrata</taxon>
        <taxon>Euteleostomi</taxon>
        <taxon>Mammalia</taxon>
        <taxon>Eutheria</taxon>
        <taxon>Euarchontoglires</taxon>
        <taxon>Primates</taxon>
        <taxon>Haplorrhini</taxon>
        <taxon>Platyrrhini</taxon>
        <taxon>Cebidae</taxon>
        <taxon>Callitrichinae</taxon>
        <taxon>Saguinus</taxon>
    </lineage>
</organism>
<evidence type="ECO:0000313" key="2">
    <source>
        <dbReference type="Proteomes" id="UP001266305"/>
    </source>
</evidence>
<sequence length="56" mass="6575">MNRDVAMWFSKRLPTFVNVPKDHPHIEEQICYFLQDKAQSNDENHSLVITGHNLLP</sequence>
<protein>
    <submittedName>
        <fullName evidence="1">Uncharacterized protein</fullName>
    </submittedName>
</protein>